<dbReference type="AlphaFoldDB" id="A0A378PYV8"/>
<feature type="transmembrane region" description="Helical" evidence="1">
    <location>
        <begin position="129"/>
        <end position="148"/>
    </location>
</feature>
<organism evidence="2 3">
    <name type="scientific">Moraxella bovis</name>
    <dbReference type="NCBI Taxonomy" id="476"/>
    <lineage>
        <taxon>Bacteria</taxon>
        <taxon>Pseudomonadati</taxon>
        <taxon>Pseudomonadota</taxon>
        <taxon>Gammaproteobacteria</taxon>
        <taxon>Moraxellales</taxon>
        <taxon>Moraxellaceae</taxon>
        <taxon>Moraxella</taxon>
    </lineage>
</organism>
<feature type="transmembrane region" description="Helical" evidence="1">
    <location>
        <begin position="198"/>
        <end position="221"/>
    </location>
</feature>
<accession>A0A378PYV8</accession>
<feature type="transmembrane region" description="Helical" evidence="1">
    <location>
        <begin position="242"/>
        <end position="263"/>
    </location>
</feature>
<feature type="transmembrane region" description="Helical" evidence="1">
    <location>
        <begin position="47"/>
        <end position="64"/>
    </location>
</feature>
<feature type="transmembrane region" description="Helical" evidence="1">
    <location>
        <begin position="291"/>
        <end position="315"/>
    </location>
</feature>
<reference evidence="2 3" key="1">
    <citation type="submission" date="2018-06" db="EMBL/GenBank/DDBJ databases">
        <authorList>
            <consortium name="Pathogen Informatics"/>
            <person name="Doyle S."/>
        </authorList>
    </citation>
    <scope>NUCLEOTIDE SEQUENCE [LARGE SCALE GENOMIC DNA]</scope>
    <source>
        <strain evidence="2 3">NCTC9426</strain>
    </source>
</reference>
<feature type="transmembrane region" description="Helical" evidence="1">
    <location>
        <begin position="361"/>
        <end position="384"/>
    </location>
</feature>
<keyword evidence="1" id="KW-0472">Membrane</keyword>
<evidence type="ECO:0000313" key="2">
    <source>
        <dbReference type="EMBL" id="STY93783.1"/>
    </source>
</evidence>
<name>A0A378PYV8_MORBO</name>
<keyword evidence="1" id="KW-1133">Transmembrane helix</keyword>
<dbReference type="EMBL" id="UGPZ01000003">
    <property type="protein sequence ID" value="STY93783.1"/>
    <property type="molecule type" value="Genomic_DNA"/>
</dbReference>
<gene>
    <name evidence="2" type="ORF">NCTC9426_02517</name>
</gene>
<feature type="transmembrane region" description="Helical" evidence="1">
    <location>
        <begin position="396"/>
        <end position="421"/>
    </location>
</feature>
<evidence type="ECO:0000256" key="1">
    <source>
        <dbReference type="SAM" id="Phobius"/>
    </source>
</evidence>
<feature type="transmembrane region" description="Helical" evidence="1">
    <location>
        <begin position="160"/>
        <end position="178"/>
    </location>
</feature>
<evidence type="ECO:0000313" key="3">
    <source>
        <dbReference type="Proteomes" id="UP000254133"/>
    </source>
</evidence>
<dbReference type="Proteomes" id="UP000254133">
    <property type="component" value="Unassembled WGS sequence"/>
</dbReference>
<protein>
    <submittedName>
        <fullName evidence="2">Mn2+ and Fe2+ transporters of the NRAMP family</fullName>
    </submittedName>
</protein>
<proteinExistence type="predicted"/>
<feature type="transmembrane region" description="Helical" evidence="1">
    <location>
        <begin position="93"/>
        <end position="123"/>
    </location>
</feature>
<sequence length="422" mass="45957">MLISQNFIFIIGAIMANRINWRAFGPGILIASAAIGGSHLVASTQAGALYGWELAIIILLANFFKYPFFRFATDYAYETGDSLITGYAKKSKFYLWVFFILSILSGMISTGAVALLTAVILSYMLPFELSTIALSGLVMVTSWALLIFGHFRVLDNVIKWIIILLTVTTVLAVMVAGAKASPPAPDFVAVSPFNMAGLAFIIALMGWMPTPLEFSVISSIWTAKKIRDDHPTHKQGLLDFNVGYLTSTILALFFLALGVFVQYGTGQEIAMQGGAYIGQLIDMYTNTIGEWARGLVTFIAFLCMFGTIITCVDGYGRANAECFTLISGHKSSGKTTLFWTTVTTITGFGLITFFMGQMATLLKFAMISAFVTAPIFAYLNYSLIKSRGKKLSPLMNVYAICGIVFLTGFAGLFLLQFFGVIG</sequence>
<keyword evidence="1" id="KW-0812">Transmembrane</keyword>
<feature type="transmembrane region" description="Helical" evidence="1">
    <location>
        <begin position="336"/>
        <end position="355"/>
    </location>
</feature>
<feature type="transmembrane region" description="Helical" evidence="1">
    <location>
        <begin position="21"/>
        <end position="41"/>
    </location>
</feature>